<accession>A0ACB7ZMF7</accession>
<gene>
    <name evidence="1" type="ORF">Vadar_029769</name>
</gene>
<comment type="caution">
    <text evidence="1">The sequence shown here is derived from an EMBL/GenBank/DDBJ whole genome shotgun (WGS) entry which is preliminary data.</text>
</comment>
<reference evidence="1 2" key="1">
    <citation type="journal article" date="2021" name="Hortic Res">
        <title>High-quality reference genome and annotation aids understanding of berry development for evergreen blueberry (Vaccinium darrowii).</title>
        <authorList>
            <person name="Yu J."/>
            <person name="Hulse-Kemp A.M."/>
            <person name="Babiker E."/>
            <person name="Staton M."/>
        </authorList>
    </citation>
    <scope>NUCLEOTIDE SEQUENCE [LARGE SCALE GENOMIC DNA]</scope>
    <source>
        <strain evidence="2">cv. NJ 8807/NJ 8810</strain>
        <tissue evidence="1">Young leaf</tissue>
    </source>
</reference>
<proteinExistence type="predicted"/>
<dbReference type="EMBL" id="CM037159">
    <property type="protein sequence ID" value="KAH7867166.1"/>
    <property type="molecule type" value="Genomic_DNA"/>
</dbReference>
<name>A0ACB7ZMF7_9ERIC</name>
<organism evidence="1 2">
    <name type="scientific">Vaccinium darrowii</name>
    <dbReference type="NCBI Taxonomy" id="229202"/>
    <lineage>
        <taxon>Eukaryota</taxon>
        <taxon>Viridiplantae</taxon>
        <taxon>Streptophyta</taxon>
        <taxon>Embryophyta</taxon>
        <taxon>Tracheophyta</taxon>
        <taxon>Spermatophyta</taxon>
        <taxon>Magnoliopsida</taxon>
        <taxon>eudicotyledons</taxon>
        <taxon>Gunneridae</taxon>
        <taxon>Pentapetalae</taxon>
        <taxon>asterids</taxon>
        <taxon>Ericales</taxon>
        <taxon>Ericaceae</taxon>
        <taxon>Vaccinioideae</taxon>
        <taxon>Vaccinieae</taxon>
        <taxon>Vaccinium</taxon>
    </lineage>
</organism>
<keyword evidence="2" id="KW-1185">Reference proteome</keyword>
<evidence type="ECO:0000313" key="2">
    <source>
        <dbReference type="Proteomes" id="UP000828048"/>
    </source>
</evidence>
<protein>
    <submittedName>
        <fullName evidence="1">Uncharacterized protein</fullName>
    </submittedName>
</protein>
<evidence type="ECO:0000313" key="1">
    <source>
        <dbReference type="EMBL" id="KAH7867166.1"/>
    </source>
</evidence>
<sequence>MEETRPLLVEGRLDNVGGNGNENINANDSSEPAASEHSSSSSSNTTTTTTTAVLLLATFVAVTGSFVSGCAGGYSSAAESGIREDLDLTVAEHYNRSLYGHPHPLPTAPSHGVEHHEDTTERHLERLGVEEVGLVEVDARCVEVGDD</sequence>
<dbReference type="Proteomes" id="UP000828048">
    <property type="component" value="Chromosome 9"/>
</dbReference>